<dbReference type="SUPFAM" id="SSF48179">
    <property type="entry name" value="6-phosphogluconate dehydrogenase C-terminal domain-like"/>
    <property type="match status" value="1"/>
</dbReference>
<dbReference type="GO" id="GO:0016491">
    <property type="term" value="F:oxidoreductase activity"/>
    <property type="evidence" value="ECO:0007669"/>
    <property type="project" value="UniProtKB-KW"/>
</dbReference>
<comment type="caution">
    <text evidence="6">The sequence shown here is derived from an EMBL/GenBank/DDBJ whole genome shotgun (WGS) entry which is preliminary data.</text>
</comment>
<dbReference type="SUPFAM" id="SSF51735">
    <property type="entry name" value="NAD(P)-binding Rossmann-fold domains"/>
    <property type="match status" value="1"/>
</dbReference>
<evidence type="ECO:0000313" key="7">
    <source>
        <dbReference type="Proteomes" id="UP001565220"/>
    </source>
</evidence>
<comment type="similarity">
    <text evidence="1">Belongs to the HIBADH-related family.</text>
</comment>
<feature type="domain" description="3-hydroxyisobutyrate dehydrogenase-like NAD-binding" evidence="5">
    <location>
        <begin position="170"/>
        <end position="287"/>
    </location>
</feature>
<dbReference type="Pfam" id="PF03446">
    <property type="entry name" value="NAD_binding_2"/>
    <property type="match status" value="1"/>
</dbReference>
<protein>
    <submittedName>
        <fullName evidence="6">NAD(P)-dependent oxidoreductase</fullName>
        <ecNumber evidence="6">1.1.-.-</ecNumber>
    </submittedName>
</protein>
<dbReference type="EC" id="1.1.-.-" evidence="6"/>
<keyword evidence="7" id="KW-1185">Reference proteome</keyword>
<accession>A0ABV4DXT4</accession>
<dbReference type="InterPro" id="IPR036291">
    <property type="entry name" value="NAD(P)-bd_dom_sf"/>
</dbReference>
<dbReference type="PROSITE" id="PS00895">
    <property type="entry name" value="3_HYDROXYISOBUT_DH"/>
    <property type="match status" value="1"/>
</dbReference>
<feature type="domain" description="6-phosphogluconate dehydrogenase NADP-binding" evidence="4">
    <location>
        <begin position="9"/>
        <end position="167"/>
    </location>
</feature>
<gene>
    <name evidence="6" type="ORF">AB8S09_05470</name>
</gene>
<sequence>MVKTEKPVIGFIGLGVMGNSMASNILKAGYDLLVYNRTKSKSDSLVAKGAKWKDSPADIAVNSDLVISMVGYPGDVEEIYFGECGIIENMKKGGIIVDMTTSKPSLAEKIYDEAKKRGIYSLDAPVSGGDIGARDGTLSIMAGGDRKVFEEVLPVFKLIGKNIVWQGKAGSGQHTKMCNQIAIAGNMMGVCEMLAYAEKAGLDPKRVLESIETGAAGSWSLSNLTPRMIDGDFKPGFYVKHFIKDMNIALEEARSMQLNTPALKLAKSLYDLLEKEGKGNCGTQVLYELISRY</sequence>
<dbReference type="InterPro" id="IPR006115">
    <property type="entry name" value="6PGDH_NADP-bd"/>
</dbReference>
<dbReference type="Gene3D" id="1.10.1040.10">
    <property type="entry name" value="N-(1-d-carboxylethyl)-l-norvaline Dehydrogenase, domain 2"/>
    <property type="match status" value="1"/>
</dbReference>
<organism evidence="6 7">
    <name type="scientific">Clostridium lapidicellarium</name>
    <dbReference type="NCBI Taxonomy" id="3240931"/>
    <lineage>
        <taxon>Bacteria</taxon>
        <taxon>Bacillati</taxon>
        <taxon>Bacillota</taxon>
        <taxon>Clostridia</taxon>
        <taxon>Eubacteriales</taxon>
        <taxon>Clostridiaceae</taxon>
        <taxon>Clostridium</taxon>
    </lineage>
</organism>
<dbReference type="InterPro" id="IPR013328">
    <property type="entry name" value="6PGD_dom2"/>
</dbReference>
<evidence type="ECO:0000259" key="5">
    <source>
        <dbReference type="Pfam" id="PF14833"/>
    </source>
</evidence>
<dbReference type="InterPro" id="IPR015815">
    <property type="entry name" value="HIBADH-related"/>
</dbReference>
<reference evidence="6 7" key="1">
    <citation type="submission" date="2024-08" db="EMBL/GenBank/DDBJ databases">
        <title>Clostridium lapicellarii sp. nov., and Clostridium renhuaiense sp. nov., two species isolated from the mud in a fermentation cellar used for producing sauce-flavour Chinese liquors.</title>
        <authorList>
            <person name="Yang F."/>
            <person name="Wang H."/>
            <person name="Chen L.Q."/>
            <person name="Zhou N."/>
            <person name="Lu J.J."/>
            <person name="Pu X.X."/>
            <person name="Wan B."/>
            <person name="Wang L."/>
            <person name="Liu S.J."/>
        </authorList>
    </citation>
    <scope>NUCLEOTIDE SEQUENCE [LARGE SCALE GENOMIC DNA]</scope>
    <source>
        <strain evidence="6 7">MT-113</strain>
    </source>
</reference>
<dbReference type="InterPro" id="IPR029154">
    <property type="entry name" value="HIBADH-like_NADP-bd"/>
</dbReference>
<dbReference type="PANTHER" id="PTHR43060:SF15">
    <property type="entry name" value="3-HYDROXYISOBUTYRATE DEHYDROGENASE-LIKE 1, MITOCHONDRIAL-RELATED"/>
    <property type="match status" value="1"/>
</dbReference>
<evidence type="ECO:0000256" key="2">
    <source>
        <dbReference type="ARBA" id="ARBA00023002"/>
    </source>
</evidence>
<evidence type="ECO:0000256" key="1">
    <source>
        <dbReference type="ARBA" id="ARBA00009080"/>
    </source>
</evidence>
<dbReference type="Proteomes" id="UP001565220">
    <property type="component" value="Unassembled WGS sequence"/>
</dbReference>
<evidence type="ECO:0000259" key="4">
    <source>
        <dbReference type="Pfam" id="PF03446"/>
    </source>
</evidence>
<proteinExistence type="inferred from homology"/>
<dbReference type="InterPro" id="IPR008927">
    <property type="entry name" value="6-PGluconate_DH-like_C_sf"/>
</dbReference>
<evidence type="ECO:0000313" key="6">
    <source>
        <dbReference type="EMBL" id="MEY8763100.1"/>
    </source>
</evidence>
<dbReference type="Gene3D" id="3.40.50.720">
    <property type="entry name" value="NAD(P)-binding Rossmann-like Domain"/>
    <property type="match status" value="1"/>
</dbReference>
<name>A0ABV4DXT4_9CLOT</name>
<evidence type="ECO:0000256" key="3">
    <source>
        <dbReference type="ARBA" id="ARBA00023027"/>
    </source>
</evidence>
<keyword evidence="2 6" id="KW-0560">Oxidoreductase</keyword>
<keyword evidence="3" id="KW-0520">NAD</keyword>
<dbReference type="PANTHER" id="PTHR43060">
    <property type="entry name" value="3-HYDROXYISOBUTYRATE DEHYDROGENASE-LIKE 1, MITOCHONDRIAL-RELATED"/>
    <property type="match status" value="1"/>
</dbReference>
<dbReference type="Pfam" id="PF14833">
    <property type="entry name" value="NAD_binding_11"/>
    <property type="match status" value="1"/>
</dbReference>
<dbReference type="EMBL" id="JBGFFE010000005">
    <property type="protein sequence ID" value="MEY8763100.1"/>
    <property type="molecule type" value="Genomic_DNA"/>
</dbReference>
<dbReference type="InterPro" id="IPR002204">
    <property type="entry name" value="3-OH-isobutyrate_DH-rel_CS"/>
</dbReference>
<dbReference type="PIRSF" id="PIRSF000103">
    <property type="entry name" value="HIBADH"/>
    <property type="match status" value="1"/>
</dbReference>